<name>A0A1Y0B0Q3_9LAMI</name>
<sequence>MRLTEVKCSPGRVEQKLWLSKGLLCWLSERLKAFAHLSFTTMDDLEDDRRKDRWN</sequence>
<gene>
    <name evidence="1" type="ORF">AEK19_MT0772</name>
</gene>
<evidence type="ECO:0000313" key="1">
    <source>
        <dbReference type="EMBL" id="ART31015.1"/>
    </source>
</evidence>
<accession>A0A1Y0B0Q3</accession>
<dbReference type="AlphaFoldDB" id="A0A1Y0B0Q3"/>
<protein>
    <submittedName>
        <fullName evidence="1">Uncharacterized protein</fullName>
    </submittedName>
</protein>
<geneLocation type="mitochondrion" evidence="1"/>
<organism evidence="1">
    <name type="scientific">Utricularia reniformis</name>
    <dbReference type="NCBI Taxonomy" id="192314"/>
    <lineage>
        <taxon>Eukaryota</taxon>
        <taxon>Viridiplantae</taxon>
        <taxon>Streptophyta</taxon>
        <taxon>Embryophyta</taxon>
        <taxon>Tracheophyta</taxon>
        <taxon>Spermatophyta</taxon>
        <taxon>Magnoliopsida</taxon>
        <taxon>eudicotyledons</taxon>
        <taxon>Gunneridae</taxon>
        <taxon>Pentapetalae</taxon>
        <taxon>asterids</taxon>
        <taxon>lamiids</taxon>
        <taxon>Lamiales</taxon>
        <taxon>Lentibulariaceae</taxon>
        <taxon>Utricularia</taxon>
    </lineage>
</organism>
<proteinExistence type="predicted"/>
<dbReference type="EMBL" id="KY774314">
    <property type="protein sequence ID" value="ART31015.1"/>
    <property type="molecule type" value="Genomic_DNA"/>
</dbReference>
<keyword evidence="1" id="KW-0496">Mitochondrion</keyword>
<reference evidence="1" key="1">
    <citation type="submission" date="2017-03" db="EMBL/GenBank/DDBJ databases">
        <title>The mitochondrial genome of the carnivorous plant Utricularia reniformis (Lentibulariaceae): structure, comparative analysis and evolutionary landmarks.</title>
        <authorList>
            <person name="Silva S.R."/>
            <person name="Alvarenga D.O."/>
            <person name="Michael T.P."/>
            <person name="Miranda V.F.O."/>
            <person name="Varani A.M."/>
        </authorList>
    </citation>
    <scope>NUCLEOTIDE SEQUENCE</scope>
</reference>